<reference evidence="3" key="1">
    <citation type="journal article" date="2019" name="Int. J. Syst. Evol. Microbiol.">
        <title>The Global Catalogue of Microorganisms (GCM) 10K type strain sequencing project: providing services to taxonomists for standard genome sequencing and annotation.</title>
        <authorList>
            <consortium name="The Broad Institute Genomics Platform"/>
            <consortium name="The Broad Institute Genome Sequencing Center for Infectious Disease"/>
            <person name="Wu L."/>
            <person name="Ma J."/>
        </authorList>
    </citation>
    <scope>NUCLEOTIDE SEQUENCE [LARGE SCALE GENOMIC DNA]</scope>
    <source>
        <strain evidence="3">CGMCC 1.1927</strain>
    </source>
</reference>
<dbReference type="Proteomes" id="UP000596938">
    <property type="component" value="Unassembled WGS sequence"/>
</dbReference>
<dbReference type="PROSITE" id="PS51354">
    <property type="entry name" value="GLUTAREDOXIN_2"/>
    <property type="match status" value="1"/>
</dbReference>
<dbReference type="InterPro" id="IPR051548">
    <property type="entry name" value="Grx-like_ET"/>
</dbReference>
<dbReference type="PANTHER" id="PTHR34386">
    <property type="entry name" value="GLUTAREDOXIN"/>
    <property type="match status" value="1"/>
</dbReference>
<organism evidence="2 3">
    <name type="scientific">Pseudarthrobacter polychromogenes</name>
    <dbReference type="NCBI Taxonomy" id="1676"/>
    <lineage>
        <taxon>Bacteria</taxon>
        <taxon>Bacillati</taxon>
        <taxon>Actinomycetota</taxon>
        <taxon>Actinomycetes</taxon>
        <taxon>Micrococcales</taxon>
        <taxon>Micrococcaceae</taxon>
        <taxon>Pseudarthrobacter</taxon>
    </lineage>
</organism>
<dbReference type="PANTHER" id="PTHR34386:SF1">
    <property type="entry name" value="GLUTAREDOXIN-LIKE PROTEIN NRDH"/>
    <property type="match status" value="1"/>
</dbReference>
<dbReference type="SUPFAM" id="SSF52833">
    <property type="entry name" value="Thioredoxin-like"/>
    <property type="match status" value="1"/>
</dbReference>
<evidence type="ECO:0000313" key="2">
    <source>
        <dbReference type="EMBL" id="GGG83840.1"/>
    </source>
</evidence>
<evidence type="ECO:0000259" key="1">
    <source>
        <dbReference type="Pfam" id="PF00462"/>
    </source>
</evidence>
<dbReference type="InterPro" id="IPR036249">
    <property type="entry name" value="Thioredoxin-like_sf"/>
</dbReference>
<protein>
    <submittedName>
        <fullName evidence="2">NrdH-redoxin</fullName>
    </submittedName>
</protein>
<feature type="domain" description="Glutaredoxin" evidence="1">
    <location>
        <begin position="18"/>
        <end position="72"/>
    </location>
</feature>
<dbReference type="Pfam" id="PF00462">
    <property type="entry name" value="Glutaredoxin"/>
    <property type="match status" value="1"/>
</dbReference>
<dbReference type="Gene3D" id="3.40.30.10">
    <property type="entry name" value="Glutaredoxin"/>
    <property type="match status" value="1"/>
</dbReference>
<dbReference type="EMBL" id="BMKU01000001">
    <property type="protein sequence ID" value="GGG83840.1"/>
    <property type="molecule type" value="Genomic_DNA"/>
</dbReference>
<sequence length="105" mass="11608">MTITEIQPRIEARDGVAVTVYTKSECWGCGKTKDLLDKAGVTYTEVDMETDQAAFAYVTETLGYRQAPTVVVSAPDGEKHWSGLQPHNIRKHITHRDETALEAAS</sequence>
<comment type="caution">
    <text evidence="2">The sequence shown here is derived from an EMBL/GenBank/DDBJ whole genome shotgun (WGS) entry which is preliminary data.</text>
</comment>
<gene>
    <name evidence="2" type="ORF">GCM10011577_01620</name>
</gene>
<keyword evidence="3" id="KW-1185">Reference proteome</keyword>
<proteinExistence type="predicted"/>
<evidence type="ECO:0000313" key="3">
    <source>
        <dbReference type="Proteomes" id="UP000596938"/>
    </source>
</evidence>
<name>A0ABQ1XCK5_9MICC</name>
<accession>A0ABQ1XCK5</accession>
<dbReference type="CDD" id="cd02976">
    <property type="entry name" value="NrdH"/>
    <property type="match status" value="1"/>
</dbReference>
<dbReference type="RefSeq" id="WP_229666246.1">
    <property type="nucleotide sequence ID" value="NZ_BAAAWV010000001.1"/>
</dbReference>
<dbReference type="InterPro" id="IPR002109">
    <property type="entry name" value="Glutaredoxin"/>
</dbReference>